<gene>
    <name evidence="2" type="ORF">VMCG_07162</name>
</gene>
<feature type="compositionally biased region" description="Basic and acidic residues" evidence="1">
    <location>
        <begin position="271"/>
        <end position="282"/>
    </location>
</feature>
<feature type="compositionally biased region" description="Pro residues" evidence="1">
    <location>
        <begin position="174"/>
        <end position="186"/>
    </location>
</feature>
<feature type="compositionally biased region" description="Basic and acidic residues" evidence="1">
    <location>
        <begin position="192"/>
        <end position="206"/>
    </location>
</feature>
<evidence type="ECO:0000256" key="1">
    <source>
        <dbReference type="SAM" id="MobiDB-lite"/>
    </source>
</evidence>
<protein>
    <recommendedName>
        <fullName evidence="4">Transcription factor Iwr1 domain-containing protein</fullName>
    </recommendedName>
</protein>
<feature type="region of interest" description="Disordered" evidence="1">
    <location>
        <begin position="485"/>
        <end position="519"/>
    </location>
</feature>
<dbReference type="EMBL" id="LKEA01000026">
    <property type="protein sequence ID" value="ROV98416.1"/>
    <property type="molecule type" value="Genomic_DNA"/>
</dbReference>
<feature type="region of interest" description="Disordered" evidence="1">
    <location>
        <begin position="271"/>
        <end position="357"/>
    </location>
</feature>
<feature type="compositionally biased region" description="Acidic residues" evidence="1">
    <location>
        <begin position="488"/>
        <end position="512"/>
    </location>
</feature>
<evidence type="ECO:0008006" key="4">
    <source>
        <dbReference type="Google" id="ProtNLM"/>
    </source>
</evidence>
<evidence type="ECO:0000313" key="2">
    <source>
        <dbReference type="EMBL" id="ROV98416.1"/>
    </source>
</evidence>
<organism evidence="2 3">
    <name type="scientific">Cytospora schulzeri</name>
    <dbReference type="NCBI Taxonomy" id="448051"/>
    <lineage>
        <taxon>Eukaryota</taxon>
        <taxon>Fungi</taxon>
        <taxon>Dikarya</taxon>
        <taxon>Ascomycota</taxon>
        <taxon>Pezizomycotina</taxon>
        <taxon>Sordariomycetes</taxon>
        <taxon>Sordariomycetidae</taxon>
        <taxon>Diaporthales</taxon>
        <taxon>Cytosporaceae</taxon>
        <taxon>Cytospora</taxon>
    </lineage>
</organism>
<feature type="region of interest" description="Disordered" evidence="1">
    <location>
        <begin position="540"/>
        <end position="561"/>
    </location>
</feature>
<feature type="region of interest" description="Disordered" evidence="1">
    <location>
        <begin position="424"/>
        <end position="446"/>
    </location>
</feature>
<reference evidence="2 3" key="1">
    <citation type="submission" date="2015-09" db="EMBL/GenBank/DDBJ databases">
        <title>Host preference determinants of Valsa canker pathogens revealed by comparative genomics.</title>
        <authorList>
            <person name="Yin Z."/>
            <person name="Huang L."/>
        </authorList>
    </citation>
    <scope>NUCLEOTIDE SEQUENCE [LARGE SCALE GENOMIC DNA]</scope>
    <source>
        <strain evidence="2 3">03-1</strain>
    </source>
</reference>
<feature type="region of interest" description="Disordered" evidence="1">
    <location>
        <begin position="168"/>
        <end position="254"/>
    </location>
</feature>
<proteinExistence type="predicted"/>
<feature type="compositionally biased region" description="Acidic residues" evidence="1">
    <location>
        <begin position="540"/>
        <end position="551"/>
    </location>
</feature>
<keyword evidence="3" id="KW-1185">Reference proteome</keyword>
<sequence>MPFCSSDTIMPFAWPRATIHHLFPGTQKKQIDDVQAVRAEGQGRDGDAKLSLFAKFESKLSDTHTSLKKRKHERKCLRKTYPNTGQHIDAEPPITHSRTIEYRDIDLGKRVRADRPKYNNEEEDSEYPHAAHHPNTLTAHRHSQAENILAGTAIESSDAYISIMRALGGEDTTHPPPPTRPPPPVPMNVTCADHEVTMTDASERHSRPQTRSTQRSTSDESLRLLKTRSAQSTVGSRSRRNSTETTSTSLYSIEECTEDMDTSGMDKAIEGKASHHQADADGGRNQGSPEVTSNDVKDDREKKVTSRRNPWQTMTEWHDPSLPPLETPETSEDESEDEAPKSKRRRSGLPPRMQDEINKSIALVKSLMTYESDDDPKTAEVFNGTIGAAVEPWQAASPESPKRFANIDSLRGTLSPKNDVDFKSFVNHDGDSDGDIPTPVSVTRPVGSSVAPAYEQHGEGEIDAFGSEYGSPSGLEPADMLRFYREDSSEDSEWELEADEDSDWEVGEETSSSEETPYQQAYNLDPYSSGNWTSQLCQIDEEPSDEEECDGESLVQPGEADEDWDVIELRGLMKIEGSIDAIKSHVDDYVNEGDVDFESQEQH</sequence>
<feature type="region of interest" description="Disordered" evidence="1">
    <location>
        <begin position="113"/>
        <end position="133"/>
    </location>
</feature>
<name>A0A423W523_9PEZI</name>
<dbReference type="AlphaFoldDB" id="A0A423W523"/>
<evidence type="ECO:0000313" key="3">
    <source>
        <dbReference type="Proteomes" id="UP000283895"/>
    </source>
</evidence>
<feature type="compositionally biased region" description="Basic and acidic residues" evidence="1">
    <location>
        <begin position="295"/>
        <end position="304"/>
    </location>
</feature>
<dbReference type="OrthoDB" id="5242749at2759"/>
<comment type="caution">
    <text evidence="2">The sequence shown here is derived from an EMBL/GenBank/DDBJ whole genome shotgun (WGS) entry which is preliminary data.</text>
</comment>
<accession>A0A423W523</accession>
<dbReference type="Proteomes" id="UP000283895">
    <property type="component" value="Unassembled WGS sequence"/>
</dbReference>